<dbReference type="PANTHER" id="PTHR38790">
    <property type="entry name" value="2EXR DOMAIN-CONTAINING PROTEIN-RELATED"/>
    <property type="match status" value="1"/>
</dbReference>
<name>A0AA39R3K1_9LECA</name>
<organism evidence="2 3">
    <name type="scientific">Cladonia borealis</name>
    <dbReference type="NCBI Taxonomy" id="184061"/>
    <lineage>
        <taxon>Eukaryota</taxon>
        <taxon>Fungi</taxon>
        <taxon>Dikarya</taxon>
        <taxon>Ascomycota</taxon>
        <taxon>Pezizomycotina</taxon>
        <taxon>Lecanoromycetes</taxon>
        <taxon>OSLEUM clade</taxon>
        <taxon>Lecanoromycetidae</taxon>
        <taxon>Lecanorales</taxon>
        <taxon>Lecanorineae</taxon>
        <taxon>Cladoniaceae</taxon>
        <taxon>Cladonia</taxon>
    </lineage>
</organism>
<dbReference type="InterPro" id="IPR056632">
    <property type="entry name" value="DUF7730"/>
</dbReference>
<gene>
    <name evidence="2" type="ORF">JMJ35_004160</name>
</gene>
<keyword evidence="3" id="KW-1185">Reference proteome</keyword>
<feature type="domain" description="DUF7730" evidence="1">
    <location>
        <begin position="7"/>
        <end position="138"/>
    </location>
</feature>
<dbReference type="Proteomes" id="UP001166286">
    <property type="component" value="Unassembled WGS sequence"/>
</dbReference>
<accession>A0AA39R3K1</accession>
<evidence type="ECO:0000313" key="3">
    <source>
        <dbReference type="Proteomes" id="UP001166286"/>
    </source>
</evidence>
<proteinExistence type="predicted"/>
<reference evidence="2" key="1">
    <citation type="submission" date="2023-03" db="EMBL/GenBank/DDBJ databases">
        <title>Complete genome of Cladonia borealis.</title>
        <authorList>
            <person name="Park H."/>
        </authorList>
    </citation>
    <scope>NUCLEOTIDE SEQUENCE</scope>
    <source>
        <strain evidence="2">ANT050790</strain>
    </source>
</reference>
<sequence length="265" mass="30701">MAPIPPFLRIPAEIRLNIYELLLSDHDDKILCIRTEDAATYERRKQEHRRRSKFRYLQDRMRSRSGESTYCLKKSPGFYTSILGVNRQIYSEASHVLYSHVFDFGMDIESILPFLQDLTPTALSSIKRIKMVKRSLPYTKDFDRCEWRNACDFISKNMNLIQLDLGVYGGTPSLANRPALHWKQNSTYTKADFAIISRLQECEDDMEWVKQVTAIRGLQILNVKALLEHCPIPGSKAMAFFVNFSASIEKGFTEYLRSHMVVQTS</sequence>
<comment type="caution">
    <text evidence="2">The sequence shown here is derived from an EMBL/GenBank/DDBJ whole genome shotgun (WGS) entry which is preliminary data.</text>
</comment>
<protein>
    <recommendedName>
        <fullName evidence="1">DUF7730 domain-containing protein</fullName>
    </recommendedName>
</protein>
<evidence type="ECO:0000313" key="2">
    <source>
        <dbReference type="EMBL" id="KAK0513174.1"/>
    </source>
</evidence>
<dbReference type="EMBL" id="JAFEKC020000008">
    <property type="protein sequence ID" value="KAK0513174.1"/>
    <property type="molecule type" value="Genomic_DNA"/>
</dbReference>
<evidence type="ECO:0000259" key="1">
    <source>
        <dbReference type="Pfam" id="PF24864"/>
    </source>
</evidence>
<dbReference type="AlphaFoldDB" id="A0AA39R3K1"/>
<dbReference type="Pfam" id="PF24864">
    <property type="entry name" value="DUF7730"/>
    <property type="match status" value="1"/>
</dbReference>